<dbReference type="SUPFAM" id="SSF55961">
    <property type="entry name" value="Bet v1-like"/>
    <property type="match status" value="1"/>
</dbReference>
<dbReference type="RefSeq" id="WP_172160298.1">
    <property type="nucleotide sequence ID" value="NZ_CP053564.1"/>
</dbReference>
<gene>
    <name evidence="1" type="ORF">HOP40_18580</name>
</gene>
<protein>
    <recommendedName>
        <fullName evidence="3">SRPBCC family protein</fullName>
    </recommendedName>
</protein>
<dbReference type="KEGG" id="pbro:HOP40_18580"/>
<accession>A0A6M6JHP4</accession>
<sequence length="162" mass="17651">MSRFSATTASEAVVAADRSRIWAVLRDPVLLPQLTPLLRKIETDGDRWRWHLVGLSVLGVGISPVFTERMVFDEGDGDGHRIDYTHAPPPGVRESTGAEGWYVLTDEPGGGTRLAISLGLSVELPLPRLAAPAVTAVMKETMQRMGDRFSANLLRHLGVPAR</sequence>
<evidence type="ECO:0008006" key="3">
    <source>
        <dbReference type="Google" id="ProtNLM"/>
    </source>
</evidence>
<organism evidence="1 2">
    <name type="scientific">Pseudonocardia broussonetiae</name>
    <dbReference type="NCBI Taxonomy" id="2736640"/>
    <lineage>
        <taxon>Bacteria</taxon>
        <taxon>Bacillati</taxon>
        <taxon>Actinomycetota</taxon>
        <taxon>Actinomycetes</taxon>
        <taxon>Pseudonocardiales</taxon>
        <taxon>Pseudonocardiaceae</taxon>
        <taxon>Pseudonocardia</taxon>
    </lineage>
</organism>
<proteinExistence type="predicted"/>
<keyword evidence="2" id="KW-1185">Reference proteome</keyword>
<dbReference type="AlphaFoldDB" id="A0A6M6JHP4"/>
<evidence type="ECO:0000313" key="1">
    <source>
        <dbReference type="EMBL" id="QJY47568.1"/>
    </source>
</evidence>
<evidence type="ECO:0000313" key="2">
    <source>
        <dbReference type="Proteomes" id="UP000505377"/>
    </source>
</evidence>
<dbReference type="Proteomes" id="UP000505377">
    <property type="component" value="Chromosome"/>
</dbReference>
<name>A0A6M6JHP4_9PSEU</name>
<dbReference type="Pfam" id="PF10604">
    <property type="entry name" value="Polyketide_cyc2"/>
    <property type="match status" value="1"/>
</dbReference>
<dbReference type="InterPro" id="IPR023393">
    <property type="entry name" value="START-like_dom_sf"/>
</dbReference>
<dbReference type="InterPro" id="IPR019587">
    <property type="entry name" value="Polyketide_cyclase/dehydratase"/>
</dbReference>
<dbReference type="Gene3D" id="3.30.530.20">
    <property type="match status" value="1"/>
</dbReference>
<dbReference type="EMBL" id="CP053564">
    <property type="protein sequence ID" value="QJY47568.1"/>
    <property type="molecule type" value="Genomic_DNA"/>
</dbReference>
<reference evidence="1 2" key="1">
    <citation type="submission" date="2020-05" db="EMBL/GenBank/DDBJ databases">
        <authorList>
            <person name="Mo P."/>
        </authorList>
    </citation>
    <scope>NUCLEOTIDE SEQUENCE [LARGE SCALE GENOMIC DNA]</scope>
    <source>
        <strain evidence="1 2">Gen01</strain>
    </source>
</reference>